<dbReference type="InterPro" id="IPR050361">
    <property type="entry name" value="MPP/UQCRC_Complex"/>
</dbReference>
<dbReference type="Proteomes" id="UP000619838">
    <property type="component" value="Unassembled WGS sequence"/>
</dbReference>
<comment type="cofactor">
    <cofactor evidence="1">
        <name>Zn(2+)</name>
        <dbReference type="ChEBI" id="CHEBI:29105"/>
    </cofactor>
</comment>
<feature type="domain" description="Peptidase M16 N-terminal" evidence="4">
    <location>
        <begin position="25"/>
        <end position="172"/>
    </location>
</feature>
<evidence type="ECO:0000313" key="6">
    <source>
        <dbReference type="EMBL" id="MBF0635681.1"/>
    </source>
</evidence>
<evidence type="ECO:0000256" key="1">
    <source>
        <dbReference type="ARBA" id="ARBA00001947"/>
    </source>
</evidence>
<dbReference type="Gene3D" id="3.30.830.10">
    <property type="entry name" value="Metalloenzyme, LuxS/M16 peptidase-like"/>
    <property type="match status" value="2"/>
</dbReference>
<dbReference type="InterPro" id="IPR011249">
    <property type="entry name" value="Metalloenz_LuxS/M16"/>
</dbReference>
<proteinExistence type="inferred from homology"/>
<organism evidence="6 7">
    <name type="scientific">Prosthecochloris ethylica</name>
    <dbReference type="NCBI Taxonomy" id="2743976"/>
    <lineage>
        <taxon>Bacteria</taxon>
        <taxon>Pseudomonadati</taxon>
        <taxon>Chlorobiota</taxon>
        <taxon>Chlorobiia</taxon>
        <taxon>Chlorobiales</taxon>
        <taxon>Chlorobiaceae</taxon>
        <taxon>Prosthecochloris</taxon>
    </lineage>
</organism>
<evidence type="ECO:0000259" key="5">
    <source>
        <dbReference type="Pfam" id="PF05193"/>
    </source>
</evidence>
<evidence type="ECO:0000313" key="7">
    <source>
        <dbReference type="Proteomes" id="UP000619838"/>
    </source>
</evidence>
<gene>
    <name evidence="6" type="ORF">INT08_00605</name>
</gene>
<dbReference type="Pfam" id="PF00675">
    <property type="entry name" value="Peptidase_M16"/>
    <property type="match status" value="1"/>
</dbReference>
<evidence type="ECO:0000256" key="3">
    <source>
        <dbReference type="RuleBase" id="RU004447"/>
    </source>
</evidence>
<evidence type="ECO:0000256" key="2">
    <source>
        <dbReference type="ARBA" id="ARBA00007261"/>
    </source>
</evidence>
<dbReference type="PANTHER" id="PTHR11851:SF49">
    <property type="entry name" value="MITOCHONDRIAL-PROCESSING PEPTIDASE SUBUNIT ALPHA"/>
    <property type="match status" value="1"/>
</dbReference>
<keyword evidence="7" id="KW-1185">Reference proteome</keyword>
<protein>
    <submittedName>
        <fullName evidence="6">Insulinase family protein</fullName>
    </submittedName>
</protein>
<dbReference type="InterPro" id="IPR007863">
    <property type="entry name" value="Peptidase_M16_C"/>
</dbReference>
<evidence type="ECO:0000259" key="4">
    <source>
        <dbReference type="Pfam" id="PF00675"/>
    </source>
</evidence>
<dbReference type="PANTHER" id="PTHR11851">
    <property type="entry name" value="METALLOPROTEASE"/>
    <property type="match status" value="1"/>
</dbReference>
<reference evidence="6 7" key="1">
    <citation type="journal article" date="2020" name="Microorganisms">
        <title>Simultaneous Genome Sequencing of Prosthecochloris ethylica and Desulfuromonas acetoxidans within a Syntrophic Mixture Reveals Unique Pili and Protein Interactions.</title>
        <authorList>
            <person name="Kyndt J.A."/>
            <person name="Van Beeumen J.J."/>
            <person name="Meyer T.E."/>
        </authorList>
    </citation>
    <scope>NUCLEOTIDE SEQUENCE [LARGE SCALE GENOMIC DNA]</scope>
    <source>
        <strain evidence="6 7">N3</strain>
    </source>
</reference>
<dbReference type="EMBL" id="JADGII010000001">
    <property type="protein sequence ID" value="MBF0635681.1"/>
    <property type="molecule type" value="Genomic_DNA"/>
</dbReference>
<accession>A0ABR9XPE9</accession>
<name>A0ABR9XPE9_9CHLB</name>
<sequence>MQGTTGTIREAAGMITEGVTSNGLRIVTNTVPHVESVTLGVWINAGSREDPDDLQGLAHVVEHAVFKGTPSRDYISIARCMEDTGGYIDAWTTKENTCLCIRCLREHLDLAFSLLSDLCCNPLFPEEEIDKEKEVIIDEIQSITDSPEEMVFDDFDLHAFENHPLGLPILGTEQSIEAITTGHLRQFMQSFYTAPNMVISAVGKVSHEDILSRAETYFNPLPAAKAPNRDRRTYRPGCYTPFSISKPFPSSQAQVLYGTVAERCNRHFYSLLVLNTLLGTGMSSTFNLELREKNALCYNVYTSLTLYDDITVFNVYAGTDNSQTGEVLDIISDILQQKARPFVSRDGLERAKQRLTGAIMMGMEKMTRRMSRNARDLLYFGRVIGIEEKIRQIDAITPEALQEAATYLFHNPTPSTLIYTAEEE</sequence>
<dbReference type="RefSeq" id="WP_175186891.1">
    <property type="nucleotide sequence ID" value="NZ_JABVZQ010000002.1"/>
</dbReference>
<comment type="similarity">
    <text evidence="2 3">Belongs to the peptidase M16 family.</text>
</comment>
<dbReference type="Pfam" id="PF05193">
    <property type="entry name" value="Peptidase_M16_C"/>
    <property type="match status" value="1"/>
</dbReference>
<dbReference type="PROSITE" id="PS00143">
    <property type="entry name" value="INSULINASE"/>
    <property type="match status" value="1"/>
</dbReference>
<feature type="domain" description="Peptidase M16 C-terminal" evidence="5">
    <location>
        <begin position="179"/>
        <end position="355"/>
    </location>
</feature>
<dbReference type="InterPro" id="IPR011765">
    <property type="entry name" value="Pept_M16_N"/>
</dbReference>
<dbReference type="SUPFAM" id="SSF63411">
    <property type="entry name" value="LuxS/MPP-like metallohydrolase"/>
    <property type="match status" value="2"/>
</dbReference>
<comment type="caution">
    <text evidence="6">The sequence shown here is derived from an EMBL/GenBank/DDBJ whole genome shotgun (WGS) entry which is preliminary data.</text>
</comment>
<dbReference type="InterPro" id="IPR001431">
    <property type="entry name" value="Pept_M16_Zn_BS"/>
</dbReference>